<sequence length="130" mass="14216">MSDKLSDCPFCGYHAQVTEGSGAFFGRVQVECASCRIATFWLEEDVARQLWNRRALPAPAISESDGLLQLVVAWRMDICVTAGDVRATAHRQPDHRVYVVEKPGDSVESLSRAIKNAAAAIDAARKGEKP</sequence>
<reference evidence="1" key="1">
    <citation type="submission" date="2022-06" db="EMBL/GenBank/DDBJ databases">
        <title>Draft genome sequence of Burkholderia glumae strain GR20004 isolated from rice panicle showing bacterial panicle blight.</title>
        <authorList>
            <person name="Choi S.Y."/>
            <person name="Lee Y.H."/>
        </authorList>
    </citation>
    <scope>NUCLEOTIDE SEQUENCE</scope>
    <source>
        <strain evidence="1">GR20004</strain>
    </source>
</reference>
<evidence type="ECO:0000313" key="2">
    <source>
        <dbReference type="Proteomes" id="UP001056386"/>
    </source>
</evidence>
<keyword evidence="2" id="KW-1185">Reference proteome</keyword>
<proteinExistence type="predicted"/>
<name>A0ABY5BDK5_BURGL</name>
<dbReference type="EMBL" id="CP099587">
    <property type="protein sequence ID" value="USS45110.1"/>
    <property type="molecule type" value="Genomic_DNA"/>
</dbReference>
<organism evidence="1 2">
    <name type="scientific">Burkholderia glumae</name>
    <name type="common">Pseudomonas glumae</name>
    <dbReference type="NCBI Taxonomy" id="337"/>
    <lineage>
        <taxon>Bacteria</taxon>
        <taxon>Pseudomonadati</taxon>
        <taxon>Pseudomonadota</taxon>
        <taxon>Betaproteobacteria</taxon>
        <taxon>Burkholderiales</taxon>
        <taxon>Burkholderiaceae</taxon>
        <taxon>Burkholderia</taxon>
    </lineage>
</organism>
<dbReference type="Proteomes" id="UP001056386">
    <property type="component" value="Chromosome 1"/>
</dbReference>
<protein>
    <submittedName>
        <fullName evidence="1">Lar family restriction alleviation protein</fullName>
    </submittedName>
</protein>
<evidence type="ECO:0000313" key="1">
    <source>
        <dbReference type="EMBL" id="USS45110.1"/>
    </source>
</evidence>
<accession>A0ABY5BDK5</accession>
<dbReference type="RefSeq" id="WP_209953985.1">
    <property type="nucleotide sequence ID" value="NZ_CP021074.1"/>
</dbReference>
<dbReference type="Pfam" id="PF14354">
    <property type="entry name" value="Lar_restr_allev"/>
    <property type="match status" value="1"/>
</dbReference>
<gene>
    <name evidence="1" type="ORF">NFI99_26330</name>
</gene>